<sequence>MWFIVIILYLLSSSSSKMSATGKNYSCDTLKKFVFPEENGVTKDCNFTINSSDMKNFVHNIFISDFRLNIWTLNLIFDKNVPLKQTTCAFRPLQWVWTFPGEYGALERLSWPASYKMWSLGILNVDPKSKGHVRLTINGNCSVTLGQPETIQRIGLALIKMTNNSDLIEKRSEIEYSYFCYTEQLWVEKKWLYHLCLHVICPLNALGMKCCRTVYQYETQKKRVMCSPKIMSFGDIWWQYPFIIGIVMFAFFPIILLKTVSTFSSGKDEKESKYGSIQNENQVGSIPKEWLLSNPISVWNLIKRVMINLGCGHSRITSKIIKLTLVFLSLSVLAVEIFQSYNSEYEFVVQSVRQGIPMNFASVLAGYKESREKFLYYFGGPYIALIVYVFSLSLLLCIPKRFSDIIDNGIPDNADLAVTLLKLDLKTKGTLGGIYDLHKQREYKRFYSLLKSHLFLLINPATWVLGYKLQSQRFKGLLNISRRKSLLVYIISLTLIPFYLVLCTMEWCIIIVYFVLPVFSFFFVIISGFWKTLTNYWSSGIGRAIIFPILAFIMFYNIYIFSVIFLESFIYMSRIFIFTMTGFIAFPNKSYVYLVLTLTITMYIAETIHSVRSVYMDYFVRIFSICKGISDKCQFPKVHLFSKYGDSSVISREVFYYVINRLRPIRIKVCFSLAKVLLIMCVLYVAVSMIVSFDSFDKMESVTQVVTVLFICLVPKLCKKLCYTENKLKLMKDNAIIKGLVEDFCRQRLHSGKNRKSDKVLIQSDEISSLISPVEQMDDDSSDELLFESM</sequence>
<comment type="caution">
    <text evidence="3">The sequence shown here is derived from an EMBL/GenBank/DDBJ whole genome shotgun (WGS) entry which is preliminary data.</text>
</comment>
<feature type="transmembrane region" description="Helical" evidence="1">
    <location>
        <begin position="591"/>
        <end position="611"/>
    </location>
</feature>
<dbReference type="Proteomes" id="UP000596742">
    <property type="component" value="Unassembled WGS sequence"/>
</dbReference>
<feature type="transmembrane region" description="Helical" evidence="1">
    <location>
        <begin position="486"/>
        <end position="503"/>
    </location>
</feature>
<feature type="transmembrane region" description="Helical" evidence="1">
    <location>
        <begin position="669"/>
        <end position="690"/>
    </location>
</feature>
<evidence type="ECO:0000256" key="2">
    <source>
        <dbReference type="SAM" id="SignalP"/>
    </source>
</evidence>
<evidence type="ECO:0000313" key="3">
    <source>
        <dbReference type="EMBL" id="VDI43083.1"/>
    </source>
</evidence>
<keyword evidence="1" id="KW-1133">Transmembrane helix</keyword>
<feature type="transmembrane region" description="Helical" evidence="1">
    <location>
        <begin position="563"/>
        <end position="585"/>
    </location>
</feature>
<feature type="signal peptide" evidence="2">
    <location>
        <begin position="1"/>
        <end position="16"/>
    </location>
</feature>
<feature type="transmembrane region" description="Helical" evidence="1">
    <location>
        <begin position="510"/>
        <end position="530"/>
    </location>
</feature>
<keyword evidence="1" id="KW-0472">Membrane</keyword>
<feature type="chain" id="PRO_5032617956" evidence="2">
    <location>
        <begin position="17"/>
        <end position="790"/>
    </location>
</feature>
<dbReference type="AlphaFoldDB" id="A0A8B6F276"/>
<organism evidence="3 4">
    <name type="scientific">Mytilus galloprovincialis</name>
    <name type="common">Mediterranean mussel</name>
    <dbReference type="NCBI Taxonomy" id="29158"/>
    <lineage>
        <taxon>Eukaryota</taxon>
        <taxon>Metazoa</taxon>
        <taxon>Spiralia</taxon>
        <taxon>Lophotrochozoa</taxon>
        <taxon>Mollusca</taxon>
        <taxon>Bivalvia</taxon>
        <taxon>Autobranchia</taxon>
        <taxon>Pteriomorphia</taxon>
        <taxon>Mytilida</taxon>
        <taxon>Mytiloidea</taxon>
        <taxon>Mytilidae</taxon>
        <taxon>Mytilinae</taxon>
        <taxon>Mytilus</taxon>
    </lineage>
</organism>
<feature type="transmembrane region" description="Helical" evidence="1">
    <location>
        <begin position="237"/>
        <end position="257"/>
    </location>
</feature>
<dbReference type="OrthoDB" id="6130724at2759"/>
<feature type="transmembrane region" description="Helical" evidence="1">
    <location>
        <begin position="446"/>
        <end position="466"/>
    </location>
</feature>
<feature type="transmembrane region" description="Helical" evidence="1">
    <location>
        <begin position="374"/>
        <end position="398"/>
    </location>
</feature>
<feature type="transmembrane region" description="Helical" evidence="1">
    <location>
        <begin position="702"/>
        <end position="722"/>
    </location>
</feature>
<keyword evidence="1" id="KW-0812">Transmembrane</keyword>
<evidence type="ECO:0000256" key="1">
    <source>
        <dbReference type="SAM" id="Phobius"/>
    </source>
</evidence>
<keyword evidence="4" id="KW-1185">Reference proteome</keyword>
<reference evidence="3" key="1">
    <citation type="submission" date="2018-11" db="EMBL/GenBank/DDBJ databases">
        <authorList>
            <person name="Alioto T."/>
            <person name="Alioto T."/>
        </authorList>
    </citation>
    <scope>NUCLEOTIDE SEQUENCE</scope>
</reference>
<feature type="transmembrane region" description="Helical" evidence="1">
    <location>
        <begin position="323"/>
        <end position="341"/>
    </location>
</feature>
<accession>A0A8B6F276</accession>
<dbReference type="EMBL" id="UYJE01006109">
    <property type="protein sequence ID" value="VDI43083.1"/>
    <property type="molecule type" value="Genomic_DNA"/>
</dbReference>
<protein>
    <submittedName>
        <fullName evidence="3">Uncharacterized protein</fullName>
    </submittedName>
</protein>
<evidence type="ECO:0000313" key="4">
    <source>
        <dbReference type="Proteomes" id="UP000596742"/>
    </source>
</evidence>
<proteinExistence type="predicted"/>
<keyword evidence="2" id="KW-0732">Signal</keyword>
<feature type="transmembrane region" description="Helical" evidence="1">
    <location>
        <begin position="536"/>
        <end position="556"/>
    </location>
</feature>
<gene>
    <name evidence="3" type="ORF">MGAL_10B053187</name>
</gene>
<name>A0A8B6F276_MYTGA</name>